<accession>A0A662YWT5</accession>
<evidence type="ECO:0000256" key="1">
    <source>
        <dbReference type="SAM" id="MobiDB-lite"/>
    </source>
</evidence>
<reference evidence="2 3" key="1">
    <citation type="submission" date="2019-01" db="EMBL/GenBank/DDBJ databases">
        <title>Draft Genome and Complete Hox-Cluster Characterization of the Sterlet Sturgeon (Acipenser ruthenus).</title>
        <authorList>
            <person name="Wei Q."/>
        </authorList>
    </citation>
    <scope>NUCLEOTIDE SEQUENCE [LARGE SCALE GENOMIC DNA]</scope>
    <source>
        <strain evidence="2">WHYD16114868_AA</strain>
        <tissue evidence="2">Blood</tissue>
    </source>
</reference>
<proteinExistence type="predicted"/>
<organism evidence="2 3">
    <name type="scientific">Acipenser ruthenus</name>
    <name type="common">Sterlet sturgeon</name>
    <dbReference type="NCBI Taxonomy" id="7906"/>
    <lineage>
        <taxon>Eukaryota</taxon>
        <taxon>Metazoa</taxon>
        <taxon>Chordata</taxon>
        <taxon>Craniata</taxon>
        <taxon>Vertebrata</taxon>
        <taxon>Euteleostomi</taxon>
        <taxon>Actinopterygii</taxon>
        <taxon>Chondrostei</taxon>
        <taxon>Acipenseriformes</taxon>
        <taxon>Acipenseridae</taxon>
        <taxon>Acipenser</taxon>
    </lineage>
</organism>
<dbReference type="AlphaFoldDB" id="A0A662YWT5"/>
<gene>
    <name evidence="2" type="ORF">EOD39_9658</name>
</gene>
<evidence type="ECO:0000313" key="3">
    <source>
        <dbReference type="Proteomes" id="UP000289886"/>
    </source>
</evidence>
<sequence>MPAQNTINCDLYLDDKEYNIPQVEAPPTLESILSEDVLCDLDVDLLLSEELSQLTAMPEDGSNTNTVKDEERAAKDSTTSEW</sequence>
<keyword evidence="3" id="KW-1185">Reference proteome</keyword>
<dbReference type="EMBL" id="SCEB01000196">
    <property type="protein sequence ID" value="RXN00352.1"/>
    <property type="molecule type" value="Genomic_DNA"/>
</dbReference>
<evidence type="ECO:0000313" key="2">
    <source>
        <dbReference type="EMBL" id="RXN00352.1"/>
    </source>
</evidence>
<feature type="region of interest" description="Disordered" evidence="1">
    <location>
        <begin position="54"/>
        <end position="82"/>
    </location>
</feature>
<name>A0A662YWT5_ACIRT</name>
<protein>
    <submittedName>
        <fullName evidence="2">Uncharacterized protein</fullName>
    </submittedName>
</protein>
<comment type="caution">
    <text evidence="2">The sequence shown here is derived from an EMBL/GenBank/DDBJ whole genome shotgun (WGS) entry which is preliminary data.</text>
</comment>
<dbReference type="Proteomes" id="UP000289886">
    <property type="component" value="Unassembled WGS sequence"/>
</dbReference>